<sequence length="85" mass="9463">MFHFGRFLCPFFTNGLNFYTRTTGGVQFLGLLVFMLETPVIPPGIRLMAAPEWTSATFHCGFRLFAIEAVSVLEVLTDVLMNVSG</sequence>
<keyword evidence="2" id="KW-1185">Reference proteome</keyword>
<reference evidence="1" key="1">
    <citation type="submission" date="2025-08" db="UniProtKB">
        <authorList>
            <consortium name="Ensembl"/>
        </authorList>
    </citation>
    <scope>IDENTIFICATION</scope>
</reference>
<protein>
    <submittedName>
        <fullName evidence="1">Uncharacterized protein</fullName>
    </submittedName>
</protein>
<organism evidence="1 2">
    <name type="scientific">Oryzias sinensis</name>
    <name type="common">Chinese medaka</name>
    <dbReference type="NCBI Taxonomy" id="183150"/>
    <lineage>
        <taxon>Eukaryota</taxon>
        <taxon>Metazoa</taxon>
        <taxon>Chordata</taxon>
        <taxon>Craniata</taxon>
        <taxon>Vertebrata</taxon>
        <taxon>Euteleostomi</taxon>
        <taxon>Actinopterygii</taxon>
        <taxon>Neopterygii</taxon>
        <taxon>Teleostei</taxon>
        <taxon>Neoteleostei</taxon>
        <taxon>Acanthomorphata</taxon>
        <taxon>Ovalentaria</taxon>
        <taxon>Atherinomorphae</taxon>
        <taxon>Beloniformes</taxon>
        <taxon>Adrianichthyidae</taxon>
        <taxon>Oryziinae</taxon>
        <taxon>Oryzias</taxon>
    </lineage>
</organism>
<dbReference type="AlphaFoldDB" id="A0A8C7YF18"/>
<reference evidence="1" key="2">
    <citation type="submission" date="2025-09" db="UniProtKB">
        <authorList>
            <consortium name="Ensembl"/>
        </authorList>
    </citation>
    <scope>IDENTIFICATION</scope>
</reference>
<dbReference type="Ensembl" id="ENSOSIT00000027828.1">
    <property type="protein sequence ID" value="ENSOSIP00000026390.1"/>
    <property type="gene ID" value="ENSOSIG00000013874.1"/>
</dbReference>
<name>A0A8C7YF18_9TELE</name>
<dbReference type="Proteomes" id="UP000694383">
    <property type="component" value="Unplaced"/>
</dbReference>
<evidence type="ECO:0000313" key="1">
    <source>
        <dbReference type="Ensembl" id="ENSOSIP00000026390.1"/>
    </source>
</evidence>
<evidence type="ECO:0000313" key="2">
    <source>
        <dbReference type="Proteomes" id="UP000694383"/>
    </source>
</evidence>
<proteinExistence type="predicted"/>
<accession>A0A8C7YF18</accession>